<feature type="region of interest" description="Disordered" evidence="1">
    <location>
        <begin position="20"/>
        <end position="57"/>
    </location>
</feature>
<evidence type="ECO:0000259" key="2">
    <source>
        <dbReference type="PROSITE" id="PS50033"/>
    </source>
</evidence>
<feature type="compositionally biased region" description="Low complexity" evidence="1">
    <location>
        <begin position="29"/>
        <end position="44"/>
    </location>
</feature>
<dbReference type="InterPro" id="IPR018997">
    <property type="entry name" value="PUB_domain"/>
</dbReference>
<dbReference type="PANTHER" id="PTHR23153:SF38">
    <property type="entry name" value="UBX DOMAIN-CONTAINING PROTEIN 6"/>
    <property type="match status" value="1"/>
</dbReference>
<organism evidence="3">
    <name type="scientific">Xenopsylla cheopis</name>
    <name type="common">Oriental rat flea</name>
    <name type="synonym">Pulex cheopis</name>
    <dbReference type="NCBI Taxonomy" id="163159"/>
    <lineage>
        <taxon>Eukaryota</taxon>
        <taxon>Metazoa</taxon>
        <taxon>Ecdysozoa</taxon>
        <taxon>Arthropoda</taxon>
        <taxon>Hexapoda</taxon>
        <taxon>Insecta</taxon>
        <taxon>Pterygota</taxon>
        <taxon>Neoptera</taxon>
        <taxon>Endopterygota</taxon>
        <taxon>Siphonaptera</taxon>
        <taxon>Pulicidae</taxon>
        <taxon>Xenopsyllinae</taxon>
        <taxon>Xenopsylla</taxon>
    </lineage>
</organism>
<feature type="domain" description="UBX" evidence="2">
    <location>
        <begin position="337"/>
        <end position="414"/>
    </location>
</feature>
<accession>A0A6M2DKD5</accession>
<feature type="compositionally biased region" description="Polar residues" evidence="1">
    <location>
        <begin position="98"/>
        <end position="110"/>
    </location>
</feature>
<dbReference type="Gene3D" id="3.10.20.90">
    <property type="entry name" value="Phosphatidylinositol 3-kinase Catalytic Subunit, Chain A, domain 1"/>
    <property type="match status" value="1"/>
</dbReference>
<dbReference type="CDD" id="cd16119">
    <property type="entry name" value="UBX_UBXN6"/>
    <property type="match status" value="1"/>
</dbReference>
<dbReference type="SMART" id="SM00166">
    <property type="entry name" value="UBX"/>
    <property type="match status" value="1"/>
</dbReference>
<dbReference type="CDD" id="cd10460">
    <property type="entry name" value="PUB_UBXD1"/>
    <property type="match status" value="1"/>
</dbReference>
<dbReference type="Pfam" id="PF00789">
    <property type="entry name" value="UBX"/>
    <property type="match status" value="1"/>
</dbReference>
<protein>
    <submittedName>
        <fullName evidence="3">Putative ubiquitin regulatory protein</fullName>
    </submittedName>
</protein>
<dbReference type="PROSITE" id="PS50033">
    <property type="entry name" value="UBX"/>
    <property type="match status" value="1"/>
</dbReference>
<dbReference type="InterPro" id="IPR042774">
    <property type="entry name" value="UBXN6_PUB"/>
</dbReference>
<dbReference type="SUPFAM" id="SSF143503">
    <property type="entry name" value="PUG domain-like"/>
    <property type="match status" value="1"/>
</dbReference>
<dbReference type="InterPro" id="IPR029071">
    <property type="entry name" value="Ubiquitin-like_domsf"/>
</dbReference>
<sequence>MSDKIKKYFAKKKADVKFKTAGPGRKLNADSSNSSQKNQNASSNYKAKPRSEPSAEARLAAEAALARLGNQRERSANFNTSLAAIQAQVKRELEMEKQAQNSQRRASSESALPKTTAFETSTHLAAKGVYFRCPMVSDEVLPKDEWKPKIREFLYEQLADERGLTSCLIIHSLNTREKCTACCELLKKYLENILAHPDEEKYHKIRMNNKLFLERVKPVEGALDFLLAAGFLEQLCETPEGQENYLVFQNSPEAISNLDILLDALQNAEPLALDLDRGLQVLLPSQANKYTELPPAFYSISPEELKREQQLRTESIEKAQMLRTKAMRDKDELRELRKYKYALIRIRFPDGIFLQGTFSVYEKVSQIFDFVRGSLHNEKAGFTLLTPSSTVLDQESNEQTLLDSRLVPATILLFSYTDSASTNVYLKPELMLLVQEL</sequence>
<evidence type="ECO:0000256" key="1">
    <source>
        <dbReference type="SAM" id="MobiDB-lite"/>
    </source>
</evidence>
<feature type="region of interest" description="Disordered" evidence="1">
    <location>
        <begin position="95"/>
        <end position="114"/>
    </location>
</feature>
<reference evidence="3" key="1">
    <citation type="submission" date="2020-03" db="EMBL/GenBank/DDBJ databases">
        <title>Transcriptomic Profiling of the Digestive Tract of the Rat Flea, Xenopsylla cheopis, Following Blood Feeding and Infection with Yersinia pestis.</title>
        <authorList>
            <person name="Bland D.M."/>
            <person name="Martens C.A."/>
            <person name="Virtaneva K."/>
            <person name="Kanakabandi K."/>
            <person name="Long D."/>
            <person name="Rosenke R."/>
            <person name="Saturday G.A."/>
            <person name="Hoyt F.H."/>
            <person name="Bruno D.P."/>
            <person name="Ribeiro J.M.C."/>
            <person name="Hinnebusch J."/>
        </authorList>
    </citation>
    <scope>NUCLEOTIDE SEQUENCE</scope>
</reference>
<name>A0A6M2DKD5_XENCH</name>
<dbReference type="SUPFAM" id="SSF54236">
    <property type="entry name" value="Ubiquitin-like"/>
    <property type="match status" value="1"/>
</dbReference>
<dbReference type="SMART" id="SM00580">
    <property type="entry name" value="PUG"/>
    <property type="match status" value="1"/>
</dbReference>
<dbReference type="InterPro" id="IPR001012">
    <property type="entry name" value="UBX_dom"/>
</dbReference>
<dbReference type="EMBL" id="GIIL01002678">
    <property type="protein sequence ID" value="NOV46404.1"/>
    <property type="molecule type" value="Transcribed_RNA"/>
</dbReference>
<proteinExistence type="predicted"/>
<dbReference type="AlphaFoldDB" id="A0A6M2DKD5"/>
<dbReference type="PANTHER" id="PTHR23153">
    <property type="entry name" value="UBX-RELATED"/>
    <property type="match status" value="1"/>
</dbReference>
<dbReference type="InterPro" id="IPR036339">
    <property type="entry name" value="PUB-like_dom_sf"/>
</dbReference>
<dbReference type="Pfam" id="PF09409">
    <property type="entry name" value="PUB"/>
    <property type="match status" value="1"/>
</dbReference>
<dbReference type="GO" id="GO:0005737">
    <property type="term" value="C:cytoplasm"/>
    <property type="evidence" value="ECO:0007669"/>
    <property type="project" value="TreeGrafter"/>
</dbReference>
<evidence type="ECO:0000313" key="3">
    <source>
        <dbReference type="EMBL" id="NOV46404.1"/>
    </source>
</evidence>
<dbReference type="Gene3D" id="1.20.58.2190">
    <property type="match status" value="1"/>
</dbReference>